<keyword evidence="9" id="KW-1185">Reference proteome</keyword>
<organism evidence="8 9">
    <name type="scientific">Trypanosoma equiperdum</name>
    <dbReference type="NCBI Taxonomy" id="5694"/>
    <lineage>
        <taxon>Eukaryota</taxon>
        <taxon>Discoba</taxon>
        <taxon>Euglenozoa</taxon>
        <taxon>Kinetoplastea</taxon>
        <taxon>Metakinetoplastina</taxon>
        <taxon>Trypanosomatida</taxon>
        <taxon>Trypanosomatidae</taxon>
        <taxon>Trypanosoma</taxon>
    </lineage>
</organism>
<evidence type="ECO:0000256" key="4">
    <source>
        <dbReference type="ARBA" id="ARBA00022989"/>
    </source>
</evidence>
<dbReference type="PIRSF" id="PIRSF015840">
    <property type="entry name" value="DUF284_TM_euk"/>
    <property type="match status" value="1"/>
</dbReference>
<evidence type="ECO:0000256" key="7">
    <source>
        <dbReference type="SAM" id="Phobius"/>
    </source>
</evidence>
<dbReference type="EMBL" id="CZPT02000526">
    <property type="protein sequence ID" value="SCU66258.1"/>
    <property type="molecule type" value="Genomic_DNA"/>
</dbReference>
<dbReference type="GO" id="GO:0005794">
    <property type="term" value="C:Golgi apparatus"/>
    <property type="evidence" value="ECO:0007669"/>
    <property type="project" value="TreeGrafter"/>
</dbReference>
<dbReference type="AlphaFoldDB" id="A0A1G4I380"/>
<feature type="transmembrane region" description="Helical" evidence="7">
    <location>
        <begin position="24"/>
        <end position="45"/>
    </location>
</feature>
<reference evidence="8" key="1">
    <citation type="submission" date="2016-09" db="EMBL/GenBank/DDBJ databases">
        <authorList>
            <person name="Hebert L."/>
            <person name="Moumen B."/>
        </authorList>
    </citation>
    <scope>NUCLEOTIDE SEQUENCE [LARGE SCALE GENOMIC DNA]</scope>
    <source>
        <strain evidence="8">OVI</strain>
    </source>
</reference>
<evidence type="ECO:0000256" key="3">
    <source>
        <dbReference type="ARBA" id="ARBA00022692"/>
    </source>
</evidence>
<dbReference type="GO" id="GO:0005886">
    <property type="term" value="C:plasma membrane"/>
    <property type="evidence" value="ECO:0007669"/>
    <property type="project" value="TreeGrafter"/>
</dbReference>
<dbReference type="Pfam" id="PF03381">
    <property type="entry name" value="CDC50"/>
    <property type="match status" value="1"/>
</dbReference>
<keyword evidence="4 7" id="KW-1133">Transmembrane helix</keyword>
<evidence type="ECO:0000256" key="5">
    <source>
        <dbReference type="ARBA" id="ARBA00023136"/>
    </source>
</evidence>
<accession>A0A1G4I380</accession>
<evidence type="ECO:0000256" key="6">
    <source>
        <dbReference type="PIRNR" id="PIRNR015840"/>
    </source>
</evidence>
<evidence type="ECO:0000256" key="2">
    <source>
        <dbReference type="ARBA" id="ARBA00009457"/>
    </source>
</evidence>
<protein>
    <submittedName>
        <fullName evidence="8">LEM3 (Ligand-effect modulator 3) family / CDC50 family, putative</fullName>
    </submittedName>
</protein>
<dbReference type="GeneID" id="92381079"/>
<sequence length="357" mass="40380">MSTSGIVRRLDEGMFTVYPYHSGWIVAPILLLLSAAFVPVGVLIIKESDSLLEVSVSYGGVNKYTYRVDAEDKYPHKFSFNGSNYSTGATTAISFKINETVRQPVYMQYRVTGFFQNYRRYRSSQDYNQLLYNPRSVSQDCEPFRYPGEVHKAAETGNVYFPCGSIAWSLFNDSFKLYKGNATSTLNDSELICDGSAFDADGKSSVGHSCRKNGIASNGDIKLFRSAKEPEDEGIWSSKGKSSSDDPYRKEGYYYGEPGHRIPSVRDEDFIVWASLGYTSEVTKMYRIIEKDLEQGDYRVEIVENFDVYSFKGEKYVVLTTRSWFGEKNHEMGITFLVVGCISFVLGLGVIIQQWVL</sequence>
<gene>
    <name evidence="8" type="ORF">TEOVI_000714500</name>
</gene>
<dbReference type="InterPro" id="IPR005045">
    <property type="entry name" value="CDC50/LEM3_fam"/>
</dbReference>
<comment type="similarity">
    <text evidence="2 6">Belongs to the CDC50/LEM3 family.</text>
</comment>
<dbReference type="GO" id="GO:0005783">
    <property type="term" value="C:endoplasmic reticulum"/>
    <property type="evidence" value="ECO:0007669"/>
    <property type="project" value="TreeGrafter"/>
</dbReference>
<proteinExistence type="inferred from homology"/>
<dbReference type="Proteomes" id="UP000195570">
    <property type="component" value="Unassembled WGS sequence"/>
</dbReference>
<keyword evidence="3 7" id="KW-0812">Transmembrane</keyword>
<name>A0A1G4I380_TRYEQ</name>
<dbReference type="PANTHER" id="PTHR10926">
    <property type="entry name" value="CELL CYCLE CONTROL PROTEIN 50"/>
    <property type="match status" value="1"/>
</dbReference>
<dbReference type="PANTHER" id="PTHR10926:SF0">
    <property type="entry name" value="CDC50, ISOFORM A"/>
    <property type="match status" value="1"/>
</dbReference>
<dbReference type="VEuPathDB" id="TriTrypDB:TEOVI_000714500"/>
<keyword evidence="5 6" id="KW-0472">Membrane</keyword>
<evidence type="ECO:0000313" key="9">
    <source>
        <dbReference type="Proteomes" id="UP000195570"/>
    </source>
</evidence>
<comment type="subcellular location">
    <subcellularLocation>
        <location evidence="1">Membrane</location>
        <topology evidence="1">Multi-pass membrane protein</topology>
    </subcellularLocation>
</comment>
<feature type="transmembrane region" description="Helical" evidence="7">
    <location>
        <begin position="332"/>
        <end position="356"/>
    </location>
</feature>
<evidence type="ECO:0000256" key="1">
    <source>
        <dbReference type="ARBA" id="ARBA00004141"/>
    </source>
</evidence>
<comment type="caution">
    <text evidence="8">The sequence shown here is derived from an EMBL/GenBank/DDBJ whole genome shotgun (WGS) entry which is preliminary data.</text>
</comment>
<evidence type="ECO:0000313" key="8">
    <source>
        <dbReference type="EMBL" id="SCU66258.1"/>
    </source>
</evidence>
<dbReference type="RefSeq" id="XP_067077720.1">
    <property type="nucleotide sequence ID" value="XM_067221619.1"/>
</dbReference>